<keyword evidence="2 6" id="KW-0812">Transmembrane</keyword>
<reference evidence="7" key="1">
    <citation type="submission" date="2014-03" db="EMBL/GenBank/DDBJ databases">
        <title>The sialotranscriptome of Amblyomma triste, Amblyomma parvum and Amblyomma cajennense ticks, uncovered by 454-based RNA-seq.</title>
        <authorList>
            <person name="Garcia G.R."/>
            <person name="Gardinassi L.G."/>
            <person name="Ribeiro J.M."/>
            <person name="Anatriello E."/>
            <person name="Ferreira B.R."/>
            <person name="Moreira H.N."/>
            <person name="Mafra C."/>
            <person name="Olegario M.M."/>
            <person name="Szabo P.J."/>
            <person name="Miranda-Santos I.K."/>
            <person name="Maruyama S.R."/>
        </authorList>
    </citation>
    <scope>NUCLEOTIDE SEQUENCE</scope>
    <source>
        <strain evidence="7">Mato Grasso do Sul</strain>
        <tissue evidence="7">Salivary glands</tissue>
    </source>
</reference>
<evidence type="ECO:0000256" key="5">
    <source>
        <dbReference type="ARBA" id="ARBA00038268"/>
    </source>
</evidence>
<accession>A0A023GBJ8</accession>
<name>A0A023GBJ8_AMBTT</name>
<evidence type="ECO:0000256" key="3">
    <source>
        <dbReference type="ARBA" id="ARBA00022989"/>
    </source>
</evidence>
<dbReference type="GO" id="GO:0005783">
    <property type="term" value="C:endoplasmic reticulum"/>
    <property type="evidence" value="ECO:0007669"/>
    <property type="project" value="TreeGrafter"/>
</dbReference>
<feature type="transmembrane region" description="Helical" evidence="6">
    <location>
        <begin position="311"/>
        <end position="329"/>
    </location>
</feature>
<dbReference type="EMBL" id="GBBM01005130">
    <property type="protein sequence ID" value="JAC30288.1"/>
    <property type="molecule type" value="mRNA"/>
</dbReference>
<dbReference type="PANTHER" id="PTHR13285">
    <property type="entry name" value="ACYLTRANSFERASE"/>
    <property type="match status" value="1"/>
</dbReference>
<evidence type="ECO:0000313" key="7">
    <source>
        <dbReference type="EMBL" id="JAC30288.1"/>
    </source>
</evidence>
<comment type="similarity">
    <text evidence="5">Belongs to the membrane-bound acyltransferase family. HHAT subfamily.</text>
</comment>
<evidence type="ECO:0000256" key="1">
    <source>
        <dbReference type="ARBA" id="ARBA00004141"/>
    </source>
</evidence>
<evidence type="ECO:0000256" key="4">
    <source>
        <dbReference type="ARBA" id="ARBA00023136"/>
    </source>
</evidence>
<dbReference type="AlphaFoldDB" id="A0A023GBJ8"/>
<keyword evidence="4 6" id="KW-0472">Membrane</keyword>
<feature type="transmembrane region" description="Helical" evidence="6">
    <location>
        <begin position="279"/>
        <end position="299"/>
    </location>
</feature>
<protein>
    <recommendedName>
        <fullName evidence="8">Acyltransferase required for palmitoylation of hedgehog hh family of secreted signaling</fullName>
    </recommendedName>
</protein>
<feature type="transmembrane region" description="Helical" evidence="6">
    <location>
        <begin position="136"/>
        <end position="155"/>
    </location>
</feature>
<dbReference type="Pfam" id="PF03062">
    <property type="entry name" value="MBOAT"/>
    <property type="match status" value="1"/>
</dbReference>
<organism evidence="7">
    <name type="scientific">Amblyomma triste</name>
    <name type="common">Neotropical tick</name>
    <dbReference type="NCBI Taxonomy" id="251400"/>
    <lineage>
        <taxon>Eukaryota</taxon>
        <taxon>Metazoa</taxon>
        <taxon>Ecdysozoa</taxon>
        <taxon>Arthropoda</taxon>
        <taxon>Chelicerata</taxon>
        <taxon>Arachnida</taxon>
        <taxon>Acari</taxon>
        <taxon>Parasitiformes</taxon>
        <taxon>Ixodida</taxon>
        <taxon>Ixodoidea</taxon>
        <taxon>Ixodidae</taxon>
        <taxon>Amblyomminae</taxon>
        <taxon>Amblyomma</taxon>
    </lineage>
</organism>
<evidence type="ECO:0000256" key="6">
    <source>
        <dbReference type="SAM" id="Phobius"/>
    </source>
</evidence>
<keyword evidence="3 6" id="KW-1133">Transmembrane helix</keyword>
<dbReference type="InterPro" id="IPR004299">
    <property type="entry name" value="MBOAT_fam"/>
</dbReference>
<dbReference type="GO" id="GO:0016409">
    <property type="term" value="F:palmitoyltransferase activity"/>
    <property type="evidence" value="ECO:0007669"/>
    <property type="project" value="TreeGrafter"/>
</dbReference>
<comment type="subcellular location">
    <subcellularLocation>
        <location evidence="1">Membrane</location>
        <topology evidence="1">Multi-pass membrane protein</topology>
    </subcellularLocation>
</comment>
<feature type="transmembrane region" description="Helical" evidence="6">
    <location>
        <begin position="453"/>
        <end position="475"/>
    </location>
</feature>
<feature type="transmembrane region" description="Helical" evidence="6">
    <location>
        <begin position="487"/>
        <end position="510"/>
    </location>
</feature>
<feature type="transmembrane region" description="Helical" evidence="6">
    <location>
        <begin position="98"/>
        <end position="116"/>
    </location>
</feature>
<dbReference type="PANTHER" id="PTHR13285:SF18">
    <property type="entry name" value="PROTEIN-CYSTEINE N-PALMITOYLTRANSFERASE RASP"/>
    <property type="match status" value="1"/>
</dbReference>
<proteinExistence type="evidence at transcript level"/>
<feature type="transmembrane region" description="Helical" evidence="6">
    <location>
        <begin position="162"/>
        <end position="182"/>
    </location>
</feature>
<dbReference type="InterPro" id="IPR051085">
    <property type="entry name" value="MB_O-acyltransferase"/>
</dbReference>
<sequence length="560" mass="63670">MKGSNDGARSDKAQSLKATPNKLTATMSKWQIVLKTVHWSVWTSGLLYVLGCFVTCKTNSTLPETAPDEFVDGSFGISRDKDTADEEWYRYSTAIRKFWLWVLIQPLVSNCLFRKFHGWLPTFYAAYSTFFLLYNVGWLITASLYTLYIAFFISARYRNITACYFLGLAVIIHSAYPVLTFLKPVYLYHGSVETFLTQVGLSWTAARCVSFAVDAISTPASQGSPKVDLTLAYVLYLPALFTGPLQNYSDFAAQIAKPKVAWSSQGVLRPAVQLGLCTAYFFLLEALLHWFYSSALAYYPDLVEEMDDSSLLGLGICLTVLFFLKYRILYGLGSSVAGLEGLGLPSPPKCVSRIHLCSYLWRHFDRGLYLWIQRYIYRPIAARGSWSLEHRLMGAAASFAFVCSWHGMDKAVVIWCTLNFLGISAELLTELARKQETWRSIEKTFFTGMRLRFLRALISAPHFLFSMFSCMFFLSNVEIGLIFFRRIILGYPLPLVPTLLVMYCGCHVSIDIMDWEMKKRSLSILLRSCCSFANFFSLCDQVPQKQEILLYCLSSLTQKR</sequence>
<evidence type="ECO:0000256" key="2">
    <source>
        <dbReference type="ARBA" id="ARBA00022692"/>
    </source>
</evidence>
<dbReference type="GO" id="GO:0016020">
    <property type="term" value="C:membrane"/>
    <property type="evidence" value="ECO:0007669"/>
    <property type="project" value="UniProtKB-SubCell"/>
</dbReference>
<evidence type="ECO:0008006" key="8">
    <source>
        <dbReference type="Google" id="ProtNLM"/>
    </source>
</evidence>